<reference evidence="13 14" key="1">
    <citation type="submission" date="2025-04" db="UniProtKB">
        <authorList>
            <consortium name="RefSeq"/>
        </authorList>
    </citation>
    <scope>IDENTIFICATION</scope>
    <source>
        <tissue evidence="13 14">Gonads</tissue>
    </source>
</reference>
<dbReference type="SMART" id="SM00822">
    <property type="entry name" value="PKS_KR"/>
    <property type="match status" value="1"/>
</dbReference>
<dbReference type="Pfam" id="PF22622">
    <property type="entry name" value="MFE-2_hydrat-2_N"/>
    <property type="match status" value="1"/>
</dbReference>
<feature type="domain" description="Ketoreductase" evidence="11">
    <location>
        <begin position="9"/>
        <end position="183"/>
    </location>
</feature>
<accession>A0A6J2YMD7</accession>
<comment type="pathway">
    <text evidence="2">Lipid metabolism; fatty acid beta-oxidation.</text>
</comment>
<dbReference type="SUPFAM" id="SSF54637">
    <property type="entry name" value="Thioesterase/thiol ester dehydrase-isomerase"/>
    <property type="match status" value="2"/>
</dbReference>
<evidence type="ECO:0000313" key="13">
    <source>
        <dbReference type="RefSeq" id="XP_030763990.1"/>
    </source>
</evidence>
<dbReference type="Gene3D" id="3.30.1050.10">
    <property type="entry name" value="SCP2 sterol-binding domain"/>
    <property type="match status" value="1"/>
</dbReference>
<dbReference type="InterPro" id="IPR020904">
    <property type="entry name" value="Sc_DH/Rdtase_CS"/>
</dbReference>
<dbReference type="Gene3D" id="3.40.50.720">
    <property type="entry name" value="NAD(P)-binding Rossmann-like Domain"/>
    <property type="match status" value="1"/>
</dbReference>
<dbReference type="Gene3D" id="3.10.129.10">
    <property type="entry name" value="Hotdog Thioesterase"/>
    <property type="match status" value="1"/>
</dbReference>
<evidence type="ECO:0000256" key="6">
    <source>
        <dbReference type="ARBA" id="ARBA00023098"/>
    </source>
</evidence>
<dbReference type="PROSITE" id="PS00061">
    <property type="entry name" value="ADH_SHORT"/>
    <property type="match status" value="1"/>
</dbReference>
<comment type="subcellular location">
    <subcellularLocation>
        <location evidence="1">Peroxisome</location>
    </subcellularLocation>
</comment>
<dbReference type="FunFam" id="3.40.50.720:FF:000185">
    <property type="entry name" value="peroxisomal multifunctional enzyme type 2"/>
    <property type="match status" value="1"/>
</dbReference>
<dbReference type="GO" id="GO:0005777">
    <property type="term" value="C:peroxisome"/>
    <property type="evidence" value="ECO:0007669"/>
    <property type="project" value="UniProtKB-SubCell"/>
</dbReference>
<dbReference type="RefSeq" id="XP_030763991.1">
    <property type="nucleotide sequence ID" value="XM_030908131.1"/>
</dbReference>
<dbReference type="GO" id="GO:0016491">
    <property type="term" value="F:oxidoreductase activity"/>
    <property type="evidence" value="ECO:0007669"/>
    <property type="project" value="UniProtKB-KW"/>
</dbReference>
<name>A0A6J2YMD7_SITOR</name>
<dbReference type="Pfam" id="PF01575">
    <property type="entry name" value="MaoC_dehydratas"/>
    <property type="match status" value="1"/>
</dbReference>
<dbReference type="InterPro" id="IPR002347">
    <property type="entry name" value="SDR_fam"/>
</dbReference>
<dbReference type="GO" id="GO:0016853">
    <property type="term" value="F:isomerase activity"/>
    <property type="evidence" value="ECO:0007669"/>
    <property type="project" value="UniProtKB-KW"/>
</dbReference>
<evidence type="ECO:0000256" key="7">
    <source>
        <dbReference type="ARBA" id="ARBA00023140"/>
    </source>
</evidence>
<dbReference type="OrthoDB" id="3592703at2759"/>
<dbReference type="AlphaFoldDB" id="A0A6J2YMD7"/>
<gene>
    <name evidence="13 14 15 16" type="primary">LOC115888404</name>
</gene>
<dbReference type="InterPro" id="IPR057326">
    <property type="entry name" value="KR_dom"/>
</dbReference>
<evidence type="ECO:0000256" key="9">
    <source>
        <dbReference type="ARBA" id="ARBA00023239"/>
    </source>
</evidence>
<dbReference type="PRINTS" id="PR00081">
    <property type="entry name" value="GDHRDH"/>
</dbReference>
<dbReference type="Pfam" id="PF02036">
    <property type="entry name" value="SCP2"/>
    <property type="match status" value="1"/>
</dbReference>
<evidence type="ECO:0000313" key="15">
    <source>
        <dbReference type="RefSeq" id="XP_030763992.1"/>
    </source>
</evidence>
<evidence type="ECO:0000256" key="10">
    <source>
        <dbReference type="ARBA" id="ARBA00073497"/>
    </source>
</evidence>
<evidence type="ECO:0000256" key="8">
    <source>
        <dbReference type="ARBA" id="ARBA00023235"/>
    </source>
</evidence>
<dbReference type="SUPFAM" id="SSF51735">
    <property type="entry name" value="NAD(P)-binding Rossmann-fold domains"/>
    <property type="match status" value="1"/>
</dbReference>
<dbReference type="InterPro" id="IPR002539">
    <property type="entry name" value="MaoC-like_dom"/>
</dbReference>
<dbReference type="GO" id="GO:0006635">
    <property type="term" value="P:fatty acid beta-oxidation"/>
    <property type="evidence" value="ECO:0007669"/>
    <property type="project" value="UniProtKB-UniPathway"/>
</dbReference>
<dbReference type="InterPro" id="IPR036291">
    <property type="entry name" value="NAD(P)-bd_dom_sf"/>
</dbReference>
<dbReference type="RefSeq" id="XP_030763992.1">
    <property type="nucleotide sequence ID" value="XM_030908132.1"/>
</dbReference>
<dbReference type="FunFam" id="3.10.129.10:FF:000013">
    <property type="entry name" value="Peroxisomal multifunctional enzyme type 2"/>
    <property type="match status" value="1"/>
</dbReference>
<dbReference type="Gene3D" id="1.10.287.4290">
    <property type="match status" value="1"/>
</dbReference>
<dbReference type="PANTHER" id="PTHR45024">
    <property type="entry name" value="DEHYDROGENASES, SHORT CHAIN"/>
    <property type="match status" value="1"/>
</dbReference>
<dbReference type="RefSeq" id="XP_030763990.1">
    <property type="nucleotide sequence ID" value="XM_030908130.1"/>
</dbReference>
<dbReference type="CDD" id="cd03448">
    <property type="entry name" value="HDE_HSD"/>
    <property type="match status" value="1"/>
</dbReference>
<keyword evidence="8" id="KW-0413">Isomerase</keyword>
<evidence type="ECO:0000259" key="11">
    <source>
        <dbReference type="SMART" id="SM00822"/>
    </source>
</evidence>
<dbReference type="PRINTS" id="PR00080">
    <property type="entry name" value="SDRFAMILY"/>
</dbReference>
<protein>
    <recommendedName>
        <fullName evidence="10">Peroxisomal multifunctional enzyme type 2</fullName>
    </recommendedName>
</protein>
<comment type="similarity">
    <text evidence="3">Belongs to the short-chain dehydrogenases/reductases (SDR) family.</text>
</comment>
<dbReference type="Proteomes" id="UP000504635">
    <property type="component" value="Unplaced"/>
</dbReference>
<keyword evidence="5" id="KW-0560">Oxidoreductase</keyword>
<dbReference type="CDD" id="cd05353">
    <property type="entry name" value="hydroxyacyl-CoA-like_DH_SDR_c-like"/>
    <property type="match status" value="1"/>
</dbReference>
<dbReference type="InterPro" id="IPR029069">
    <property type="entry name" value="HotDog_dom_sf"/>
</dbReference>
<evidence type="ECO:0000256" key="2">
    <source>
        <dbReference type="ARBA" id="ARBA00005005"/>
    </source>
</evidence>
<dbReference type="PANTHER" id="PTHR45024:SF2">
    <property type="entry name" value="SCP2 DOMAIN-CONTAINING PROTEIN"/>
    <property type="match status" value="1"/>
</dbReference>
<evidence type="ECO:0000313" key="12">
    <source>
        <dbReference type="Proteomes" id="UP000504635"/>
    </source>
</evidence>
<evidence type="ECO:0000256" key="5">
    <source>
        <dbReference type="ARBA" id="ARBA00023002"/>
    </source>
</evidence>
<keyword evidence="12" id="KW-1185">Reference proteome</keyword>
<evidence type="ECO:0000256" key="1">
    <source>
        <dbReference type="ARBA" id="ARBA00004275"/>
    </source>
</evidence>
<dbReference type="KEGG" id="soy:115888404"/>
<dbReference type="RefSeq" id="XP_030763993.1">
    <property type="nucleotide sequence ID" value="XM_030908133.1"/>
</dbReference>
<organism evidence="12 13">
    <name type="scientific">Sitophilus oryzae</name>
    <name type="common">Rice weevil</name>
    <name type="synonym">Curculio oryzae</name>
    <dbReference type="NCBI Taxonomy" id="7048"/>
    <lineage>
        <taxon>Eukaryota</taxon>
        <taxon>Metazoa</taxon>
        <taxon>Ecdysozoa</taxon>
        <taxon>Arthropoda</taxon>
        <taxon>Hexapoda</taxon>
        <taxon>Insecta</taxon>
        <taxon>Pterygota</taxon>
        <taxon>Neoptera</taxon>
        <taxon>Endopterygota</taxon>
        <taxon>Coleoptera</taxon>
        <taxon>Polyphaga</taxon>
        <taxon>Cucujiformia</taxon>
        <taxon>Curculionidae</taxon>
        <taxon>Dryophthorinae</taxon>
        <taxon>Sitophilus</taxon>
    </lineage>
</organism>
<dbReference type="Pfam" id="PF00106">
    <property type="entry name" value="adh_short"/>
    <property type="match status" value="1"/>
</dbReference>
<dbReference type="GO" id="GO:0018812">
    <property type="term" value="F:3-hydroxyacyl-CoA dehydratase activity"/>
    <property type="evidence" value="ECO:0007669"/>
    <property type="project" value="UniProtKB-ARBA"/>
</dbReference>
<keyword evidence="4" id="KW-0276">Fatty acid metabolism</keyword>
<keyword evidence="9" id="KW-0456">Lyase</keyword>
<sequence>MSDLSFDGKVAIVTGAGAGLGRAYAHLLASRGAKVVVNDLGGGRHGDGSSAKAADTVVEEIKANGGTAVADYNSVVDGDKIVQTALDNFGRIDILINNAGILRDKSFARISDQDWDLVHAVHLKGSFKTTQAAFPVMKKQGFGRIIMTASNSGLYGNFGQANYSAAKMGLIGLAKTVAIEGFKNNVFCNIIVPTAASRLTEDILPPDIFEALKPEYIAPVVAYLCHDLCNENGSIIEAAAGWAGKCTIFRANGSLLRSSATDNVTVEKVHENWLKITDLTSSSSLGSIQEATGALIQSLENLGNTQGTSSQETTGQNSEENDVFEFNERDVILYALAVGASLTQSSELKFLYEGHDQFSILPTFYVLPALQCVMSSSSTTNAVPGKDIDLSNVLHGEQYIEVFDLPTGGPLTSKANVSEVLDKGSGAAIVSDINSFDKNGNVVIKNQIVTFAVGAGGFGGPRTGTKIIPCRPKPKRSPDASISQKTSLDQAALYRLTGDRNPLHIDPNIAPLAGFEKPILHGLCSLGFSVRVVLQTYADHDSTLFKACKARFTKPVIPGQTLKVDMWREGNRIHFETAVVETGNVVITGAYVDLKSVKALVKMSSSELKSDAIFEFIIEKVKEDPNKAKSIGGVFLYKITKDGKEAKQWTMDLKNAKVYEGAPEGKPSTTLTVSDEDFLLLAEGKLQPQQAFMKGKLKITGNIMLAQKLAPLLRTTAKL</sequence>
<dbReference type="SUPFAM" id="SSF55718">
    <property type="entry name" value="SCP-like"/>
    <property type="match status" value="1"/>
</dbReference>
<proteinExistence type="inferred from homology"/>
<keyword evidence="7" id="KW-0576">Peroxisome</keyword>
<evidence type="ECO:0000256" key="4">
    <source>
        <dbReference type="ARBA" id="ARBA00022832"/>
    </source>
</evidence>
<dbReference type="InterPro" id="IPR036527">
    <property type="entry name" value="SCP2_sterol-bd_dom_sf"/>
</dbReference>
<dbReference type="InterPro" id="IPR051687">
    <property type="entry name" value="Peroxisomal_Beta-Oxidation"/>
</dbReference>
<evidence type="ECO:0000256" key="3">
    <source>
        <dbReference type="ARBA" id="ARBA00006484"/>
    </source>
</evidence>
<evidence type="ECO:0000313" key="16">
    <source>
        <dbReference type="RefSeq" id="XP_030763993.1"/>
    </source>
</evidence>
<dbReference type="GeneID" id="115888404"/>
<dbReference type="UniPathway" id="UPA00659"/>
<dbReference type="InterPro" id="IPR054357">
    <property type="entry name" value="MFE-2_N"/>
</dbReference>
<evidence type="ECO:0000313" key="14">
    <source>
        <dbReference type="RefSeq" id="XP_030763991.1"/>
    </source>
</evidence>
<keyword evidence="6" id="KW-0443">Lipid metabolism</keyword>
<dbReference type="InterPro" id="IPR003033">
    <property type="entry name" value="SCP2_sterol-bd_dom"/>
</dbReference>